<sequence length="561" mass="60601">MELSRSLPERSAWVSWLRLGVTSERVVLPVTGPTTEIVAGPDDIARDCAEGGPEFSAGLVLDGRQLGSALSRGGRGMPHEFHSLGAEFVYPLAPLLNELRVQNGQLVSLADALNTIDERTIGQADLSLRRRWSEARELFIEGCAKAAELLFPEALGWLRKAEERYPTDFVIQFELGWVHLYGVSSGDDVVDLEKAEAHFRRAVRYGMGAARRRPDVAAPAAEAMLHLAIACRLLGQAEEALTLAGQAAEVNPKLAQAHYHKAKFAAGLDLPGPALAALRQALALDRRFGLTLATDSDLAPVSDSVVRLLQELRSEARVQADTALAELGILSAVRSDVTRQAARRSESLERLRQVVAEAGTIPAGAADFPGASFDMRMQFDNESREAQRALEKADKLLERAQRSVEEAEALSARALKIHQAGTWFAYHDVLHVAGEAAVALRRADANLADAAGYVKSCADRLPKLEDALPGLAAEAGANRRRHREWLARETLSKALGRMPKFAAVGALAALALRVAVYFVRAEYHDLAFNGLVNRAAAAAGLGALIGVGLAALWSLRRLLRT</sequence>
<dbReference type="InterPro" id="IPR019734">
    <property type="entry name" value="TPR_rpt"/>
</dbReference>
<keyword evidence="2" id="KW-1133">Transmembrane helix</keyword>
<dbReference type="SUPFAM" id="SSF48452">
    <property type="entry name" value="TPR-like"/>
    <property type="match status" value="1"/>
</dbReference>
<protein>
    <submittedName>
        <fullName evidence="3">Uncharacterized protein</fullName>
    </submittedName>
</protein>
<feature type="coiled-coil region" evidence="1">
    <location>
        <begin position="379"/>
        <end position="417"/>
    </location>
</feature>
<evidence type="ECO:0000313" key="3">
    <source>
        <dbReference type="EMBL" id="HGK28399.1"/>
    </source>
</evidence>
<evidence type="ECO:0000256" key="2">
    <source>
        <dbReference type="SAM" id="Phobius"/>
    </source>
</evidence>
<keyword evidence="1" id="KW-0175">Coiled coil</keyword>
<feature type="transmembrane region" description="Helical" evidence="2">
    <location>
        <begin position="531"/>
        <end position="555"/>
    </location>
</feature>
<dbReference type="AlphaFoldDB" id="A0A7C4GJ07"/>
<dbReference type="Gene3D" id="1.25.40.10">
    <property type="entry name" value="Tetratricopeptide repeat domain"/>
    <property type="match status" value="1"/>
</dbReference>
<organism evidence="3">
    <name type="scientific">candidate division WOR-3 bacterium</name>
    <dbReference type="NCBI Taxonomy" id="2052148"/>
    <lineage>
        <taxon>Bacteria</taxon>
        <taxon>Bacteria division WOR-3</taxon>
    </lineage>
</organism>
<keyword evidence="2" id="KW-0812">Transmembrane</keyword>
<reference evidence="3" key="1">
    <citation type="journal article" date="2020" name="mSystems">
        <title>Genome- and Community-Level Interaction Insights into Carbon Utilization and Element Cycling Functions of Hydrothermarchaeota in Hydrothermal Sediment.</title>
        <authorList>
            <person name="Zhou Z."/>
            <person name="Liu Y."/>
            <person name="Xu W."/>
            <person name="Pan J."/>
            <person name="Luo Z.H."/>
            <person name="Li M."/>
        </authorList>
    </citation>
    <scope>NUCLEOTIDE SEQUENCE [LARGE SCALE GENOMIC DNA]</scope>
    <source>
        <strain evidence="3">SpSt-488</strain>
    </source>
</reference>
<proteinExistence type="predicted"/>
<comment type="caution">
    <text evidence="3">The sequence shown here is derived from an EMBL/GenBank/DDBJ whole genome shotgun (WGS) entry which is preliminary data.</text>
</comment>
<name>A0A7C4GJ07_UNCW3</name>
<keyword evidence="2" id="KW-0472">Membrane</keyword>
<evidence type="ECO:0000256" key="1">
    <source>
        <dbReference type="SAM" id="Coils"/>
    </source>
</evidence>
<accession>A0A7C4GJ07</accession>
<feature type="transmembrane region" description="Helical" evidence="2">
    <location>
        <begin position="501"/>
        <end position="519"/>
    </location>
</feature>
<gene>
    <name evidence="3" type="ORF">ENS41_05530</name>
</gene>
<dbReference type="EMBL" id="DSUT01000114">
    <property type="protein sequence ID" value="HGK28399.1"/>
    <property type="molecule type" value="Genomic_DNA"/>
</dbReference>
<dbReference type="InterPro" id="IPR011990">
    <property type="entry name" value="TPR-like_helical_dom_sf"/>
</dbReference>
<dbReference type="SMART" id="SM00028">
    <property type="entry name" value="TPR"/>
    <property type="match status" value="3"/>
</dbReference>